<keyword evidence="2" id="KW-1185">Reference proteome</keyword>
<reference evidence="1 2" key="1">
    <citation type="submission" date="2020-11" db="EMBL/GenBank/DDBJ databases">
        <title>Pedobacter endophytica, an endophytic bacteria isolated form Carex pumila.</title>
        <authorList>
            <person name="Peng Y."/>
            <person name="Jiang L."/>
            <person name="Lee J."/>
        </authorList>
    </citation>
    <scope>NUCLEOTIDE SEQUENCE [LARGE SCALE GENOMIC DNA]</scope>
    <source>
        <strain evidence="1 2">JBR3-12</strain>
    </source>
</reference>
<protein>
    <recommendedName>
        <fullName evidence="3">Outer membrane protein beta-barrel domain-containing protein</fullName>
    </recommendedName>
</protein>
<dbReference type="KEGG" id="pex:IZT61_00735"/>
<proteinExistence type="predicted"/>
<organism evidence="1 2">
    <name type="scientific">Pedobacter endophyticus</name>
    <dbReference type="NCBI Taxonomy" id="2789740"/>
    <lineage>
        <taxon>Bacteria</taxon>
        <taxon>Pseudomonadati</taxon>
        <taxon>Bacteroidota</taxon>
        <taxon>Sphingobacteriia</taxon>
        <taxon>Sphingobacteriales</taxon>
        <taxon>Sphingobacteriaceae</taxon>
        <taxon>Pedobacter</taxon>
    </lineage>
</organism>
<name>A0A7S9PYU4_9SPHI</name>
<evidence type="ECO:0000313" key="2">
    <source>
        <dbReference type="Proteomes" id="UP000594759"/>
    </source>
</evidence>
<dbReference type="EMBL" id="CP064939">
    <property type="protein sequence ID" value="QPH39843.1"/>
    <property type="molecule type" value="Genomic_DNA"/>
</dbReference>
<evidence type="ECO:0008006" key="3">
    <source>
        <dbReference type="Google" id="ProtNLM"/>
    </source>
</evidence>
<dbReference type="PROSITE" id="PS51257">
    <property type="entry name" value="PROKAR_LIPOPROTEIN"/>
    <property type="match status" value="1"/>
</dbReference>
<gene>
    <name evidence="1" type="ORF">IZT61_00735</name>
</gene>
<dbReference type="AlphaFoldDB" id="A0A7S9PYU4"/>
<accession>A0A7S9PYU4</accession>
<evidence type="ECO:0000313" key="1">
    <source>
        <dbReference type="EMBL" id="QPH39843.1"/>
    </source>
</evidence>
<dbReference type="Proteomes" id="UP000594759">
    <property type="component" value="Chromosome"/>
</dbReference>
<dbReference type="RefSeq" id="WP_196099306.1">
    <property type="nucleotide sequence ID" value="NZ_CP064939.1"/>
</dbReference>
<sequence length="267" mass="29138">MLIPRNSFAVLILLLAVVLTSCGGISSNLPVFYTPAATSNHMSYLPKPMISDSVKARNYVSASFADNTLPYETGSMSMGFVNYNRSNVIGNFNFSYGGFGYFGGTSEGYENTRRKISDDFYQKGVVGFGLRTSAGVAQVSGNTEFRILNWETALVYEGGSYASFRKDLRAKSDSLSIASNKTTLFTTGGSTELIWHGRKNPDRQYGFRLFLGSTIGLKRNINYSTEKISGLAADFSFFIKIKNAYGIVGTGSNLMNNSGKITIGYAF</sequence>